<dbReference type="InterPro" id="IPR046960">
    <property type="entry name" value="PPR_At4g14850-like_plant"/>
</dbReference>
<dbReference type="FunFam" id="1.25.40.10:FF:000442">
    <property type="entry name" value="Pentatricopeptide repeat-containing protein At3g49710"/>
    <property type="match status" value="1"/>
</dbReference>
<organism evidence="3 4">
    <name type="scientific">Prunus armeniaca</name>
    <name type="common">Apricot</name>
    <name type="synonym">Armeniaca vulgaris</name>
    <dbReference type="NCBI Taxonomy" id="36596"/>
    <lineage>
        <taxon>Eukaryota</taxon>
        <taxon>Viridiplantae</taxon>
        <taxon>Streptophyta</taxon>
        <taxon>Embryophyta</taxon>
        <taxon>Tracheophyta</taxon>
        <taxon>Spermatophyta</taxon>
        <taxon>Magnoliopsida</taxon>
        <taxon>eudicotyledons</taxon>
        <taxon>Gunneridae</taxon>
        <taxon>Pentapetalae</taxon>
        <taxon>rosids</taxon>
        <taxon>fabids</taxon>
        <taxon>Rosales</taxon>
        <taxon>Rosaceae</taxon>
        <taxon>Amygdaloideae</taxon>
        <taxon>Amygdaleae</taxon>
        <taxon>Prunus</taxon>
    </lineage>
</organism>
<dbReference type="InterPro" id="IPR011990">
    <property type="entry name" value="TPR-like_helical_dom_sf"/>
</dbReference>
<dbReference type="EMBL" id="CAEKDK010000003">
    <property type="protein sequence ID" value="CAB4273819.1"/>
    <property type="molecule type" value="Genomic_DNA"/>
</dbReference>
<evidence type="ECO:0008006" key="5">
    <source>
        <dbReference type="Google" id="ProtNLM"/>
    </source>
</evidence>
<feature type="repeat" description="PPR" evidence="2">
    <location>
        <begin position="78"/>
        <end position="112"/>
    </location>
</feature>
<sequence length="242" mass="26989">METPKPPSLAASSDSYAFHLQACLRKRDLFSGKSIHAQIIKSGLHFGVFLMNNLMSLYMKTGYSLDAHRVFEEMPVRNTLSWNAILSAYAKQGKFDAARRVFNEMPERDSVSWTSMIVGYNQMGRFGNAIQMFVDMISDGVTVTQFTITNILSACAAVKALDVGRKVHSFVVKLAVGSYVSVANCLLNMYAKSGDPRTAKIVFDRIRLKNTSSWNAMISLHMQCGRADLALDTISMGLIWRH</sequence>
<reference evidence="3 4" key="1">
    <citation type="submission" date="2020-05" db="EMBL/GenBank/DDBJ databases">
        <authorList>
            <person name="Campoy J."/>
            <person name="Schneeberger K."/>
            <person name="Spophaly S."/>
        </authorList>
    </citation>
    <scope>NUCLEOTIDE SEQUENCE [LARGE SCALE GENOMIC DNA]</scope>
    <source>
        <strain evidence="3">PruArmRojPasFocal</strain>
    </source>
</reference>
<accession>A0A6J5UC00</accession>
<evidence type="ECO:0000313" key="3">
    <source>
        <dbReference type="EMBL" id="CAB4273819.1"/>
    </source>
</evidence>
<dbReference type="Gene3D" id="1.25.40.10">
    <property type="entry name" value="Tetratricopeptide repeat domain"/>
    <property type="match status" value="1"/>
</dbReference>
<evidence type="ECO:0000256" key="1">
    <source>
        <dbReference type="ARBA" id="ARBA00022737"/>
    </source>
</evidence>
<protein>
    <recommendedName>
        <fullName evidence="5">Pentatricopeptide repeat-containing protein</fullName>
    </recommendedName>
</protein>
<dbReference type="Pfam" id="PF01535">
    <property type="entry name" value="PPR"/>
    <property type="match status" value="3"/>
</dbReference>
<dbReference type="PANTHER" id="PTHR47926">
    <property type="entry name" value="PENTATRICOPEPTIDE REPEAT-CONTAINING PROTEIN"/>
    <property type="match status" value="1"/>
</dbReference>
<proteinExistence type="predicted"/>
<dbReference type="Proteomes" id="UP000507222">
    <property type="component" value="Unassembled WGS sequence"/>
</dbReference>
<dbReference type="GO" id="GO:0009451">
    <property type="term" value="P:RNA modification"/>
    <property type="evidence" value="ECO:0007669"/>
    <property type="project" value="InterPro"/>
</dbReference>
<dbReference type="NCBIfam" id="TIGR00756">
    <property type="entry name" value="PPR"/>
    <property type="match status" value="2"/>
</dbReference>
<dbReference type="InterPro" id="IPR002885">
    <property type="entry name" value="PPR_rpt"/>
</dbReference>
<evidence type="ECO:0000313" key="4">
    <source>
        <dbReference type="Proteomes" id="UP000507222"/>
    </source>
</evidence>
<dbReference type="GO" id="GO:0003723">
    <property type="term" value="F:RNA binding"/>
    <property type="evidence" value="ECO:0007669"/>
    <property type="project" value="InterPro"/>
</dbReference>
<dbReference type="AlphaFoldDB" id="A0A6J5UC00"/>
<evidence type="ECO:0000256" key="2">
    <source>
        <dbReference type="PROSITE-ProRule" id="PRU00708"/>
    </source>
</evidence>
<dbReference type="SUPFAM" id="SSF48452">
    <property type="entry name" value="TPR-like"/>
    <property type="match status" value="1"/>
</dbReference>
<dbReference type="PROSITE" id="PS51375">
    <property type="entry name" value="PPR"/>
    <property type="match status" value="1"/>
</dbReference>
<keyword evidence="1" id="KW-0677">Repeat</keyword>
<dbReference type="Pfam" id="PF13041">
    <property type="entry name" value="PPR_2"/>
    <property type="match status" value="2"/>
</dbReference>
<name>A0A6J5UC00_PRUAR</name>
<gene>
    <name evidence="3" type="ORF">CURHAP_LOCUS22014</name>
</gene>